<dbReference type="InterPro" id="IPR036259">
    <property type="entry name" value="MFS_trans_sf"/>
</dbReference>
<dbReference type="AlphaFoldDB" id="A0AAV9NXA4"/>
<dbReference type="PANTHER" id="PTHR42718:SF11">
    <property type="entry name" value="MAJOR FACILITATOR SUPERFAMILY (MFS) PROFILE DOMAIN-CONTAINING PROTEIN"/>
    <property type="match status" value="1"/>
</dbReference>
<feature type="transmembrane region" description="Helical" evidence="6">
    <location>
        <begin position="757"/>
        <end position="776"/>
    </location>
</feature>
<evidence type="ECO:0000259" key="7">
    <source>
        <dbReference type="PROSITE" id="PS50850"/>
    </source>
</evidence>
<keyword evidence="2 6" id="KW-0812">Transmembrane</keyword>
<comment type="subcellular location">
    <subcellularLocation>
        <location evidence="1">Membrane</location>
        <topology evidence="1">Multi-pass membrane protein</topology>
    </subcellularLocation>
</comment>
<evidence type="ECO:0000256" key="4">
    <source>
        <dbReference type="ARBA" id="ARBA00023136"/>
    </source>
</evidence>
<feature type="compositionally biased region" description="Polar residues" evidence="5">
    <location>
        <begin position="377"/>
        <end position="393"/>
    </location>
</feature>
<feature type="transmembrane region" description="Helical" evidence="6">
    <location>
        <begin position="587"/>
        <end position="608"/>
    </location>
</feature>
<feature type="transmembrane region" description="Helical" evidence="6">
    <location>
        <begin position="678"/>
        <end position="698"/>
    </location>
</feature>
<feature type="transmembrane region" description="Helical" evidence="6">
    <location>
        <begin position="828"/>
        <end position="847"/>
    </location>
</feature>
<evidence type="ECO:0000256" key="3">
    <source>
        <dbReference type="ARBA" id="ARBA00022989"/>
    </source>
</evidence>
<evidence type="ECO:0000256" key="1">
    <source>
        <dbReference type="ARBA" id="ARBA00004141"/>
    </source>
</evidence>
<dbReference type="SUPFAM" id="SSF103473">
    <property type="entry name" value="MFS general substrate transporter"/>
    <property type="match status" value="1"/>
</dbReference>
<protein>
    <recommendedName>
        <fullName evidence="7">Major facilitator superfamily (MFS) profile domain-containing protein</fullName>
    </recommendedName>
</protein>
<dbReference type="Proteomes" id="UP001337655">
    <property type="component" value="Unassembled WGS sequence"/>
</dbReference>
<gene>
    <name evidence="8" type="ORF">LTR77_011149</name>
</gene>
<dbReference type="GO" id="GO:0022857">
    <property type="term" value="F:transmembrane transporter activity"/>
    <property type="evidence" value="ECO:0007669"/>
    <property type="project" value="InterPro"/>
</dbReference>
<feature type="domain" description="Major facilitator superfamily (MFS) profile" evidence="7">
    <location>
        <begin position="489"/>
        <end position="958"/>
    </location>
</feature>
<dbReference type="PROSITE" id="PS50850">
    <property type="entry name" value="MFS"/>
    <property type="match status" value="1"/>
</dbReference>
<feature type="transmembrane region" description="Helical" evidence="6">
    <location>
        <begin position="487"/>
        <end position="509"/>
    </location>
</feature>
<dbReference type="InterPro" id="IPR020846">
    <property type="entry name" value="MFS_dom"/>
</dbReference>
<accession>A0AAV9NXA4</accession>
<reference evidence="8 9" key="1">
    <citation type="submission" date="2023-08" db="EMBL/GenBank/DDBJ databases">
        <title>Black Yeasts Isolated from many extreme environments.</title>
        <authorList>
            <person name="Coleine C."/>
            <person name="Stajich J.E."/>
            <person name="Selbmann L."/>
        </authorList>
    </citation>
    <scope>NUCLEOTIDE SEQUENCE [LARGE SCALE GENOMIC DNA]</scope>
    <source>
        <strain evidence="8 9">CCFEE 5935</strain>
    </source>
</reference>
<feature type="transmembrane region" description="Helical" evidence="6">
    <location>
        <begin position="796"/>
        <end position="821"/>
    </location>
</feature>
<dbReference type="InterPro" id="IPR011701">
    <property type="entry name" value="MFS"/>
</dbReference>
<keyword evidence="4 6" id="KW-0472">Membrane</keyword>
<dbReference type="GO" id="GO:0016020">
    <property type="term" value="C:membrane"/>
    <property type="evidence" value="ECO:0007669"/>
    <property type="project" value="UniProtKB-SubCell"/>
</dbReference>
<feature type="region of interest" description="Disordered" evidence="5">
    <location>
        <begin position="352"/>
        <end position="393"/>
    </location>
</feature>
<dbReference type="EMBL" id="JAVRRT010000033">
    <property type="protein sequence ID" value="KAK5162823.1"/>
    <property type="molecule type" value="Genomic_DNA"/>
</dbReference>
<dbReference type="GeneID" id="89932469"/>
<dbReference type="Pfam" id="PF07690">
    <property type="entry name" value="MFS_1"/>
    <property type="match status" value="1"/>
</dbReference>
<feature type="transmembrane region" description="Helical" evidence="6">
    <location>
        <begin position="529"/>
        <end position="549"/>
    </location>
</feature>
<organism evidence="8 9">
    <name type="scientific">Saxophila tyrrhenica</name>
    <dbReference type="NCBI Taxonomy" id="1690608"/>
    <lineage>
        <taxon>Eukaryota</taxon>
        <taxon>Fungi</taxon>
        <taxon>Dikarya</taxon>
        <taxon>Ascomycota</taxon>
        <taxon>Pezizomycotina</taxon>
        <taxon>Dothideomycetes</taxon>
        <taxon>Dothideomycetidae</taxon>
        <taxon>Mycosphaerellales</taxon>
        <taxon>Extremaceae</taxon>
        <taxon>Saxophila</taxon>
    </lineage>
</organism>
<feature type="transmembrane region" description="Helical" evidence="6">
    <location>
        <begin position="934"/>
        <end position="954"/>
    </location>
</feature>
<evidence type="ECO:0000256" key="5">
    <source>
        <dbReference type="SAM" id="MobiDB-lite"/>
    </source>
</evidence>
<evidence type="ECO:0000256" key="6">
    <source>
        <dbReference type="SAM" id="Phobius"/>
    </source>
</evidence>
<evidence type="ECO:0000256" key="2">
    <source>
        <dbReference type="ARBA" id="ARBA00022692"/>
    </source>
</evidence>
<feature type="transmembrane region" description="Helical" evidence="6">
    <location>
        <begin position="853"/>
        <end position="878"/>
    </location>
</feature>
<proteinExistence type="predicted"/>
<keyword evidence="9" id="KW-1185">Reference proteome</keyword>
<evidence type="ECO:0000313" key="9">
    <source>
        <dbReference type="Proteomes" id="UP001337655"/>
    </source>
</evidence>
<feature type="transmembrane region" description="Helical" evidence="6">
    <location>
        <begin position="615"/>
        <end position="634"/>
    </location>
</feature>
<dbReference type="PANTHER" id="PTHR42718">
    <property type="entry name" value="MAJOR FACILITATOR SUPERFAMILY MULTIDRUG TRANSPORTER MFSC"/>
    <property type="match status" value="1"/>
</dbReference>
<name>A0AAV9NXA4_9PEZI</name>
<dbReference type="SUPFAM" id="SSF82171">
    <property type="entry name" value="DPP6 N-terminal domain-like"/>
    <property type="match status" value="1"/>
</dbReference>
<dbReference type="RefSeq" id="XP_064653451.1">
    <property type="nucleotide sequence ID" value="XM_064808361.1"/>
</dbReference>
<feature type="transmembrane region" description="Helical" evidence="6">
    <location>
        <begin position="890"/>
        <end position="914"/>
    </location>
</feature>
<feature type="transmembrane region" description="Helical" evidence="6">
    <location>
        <begin position="646"/>
        <end position="666"/>
    </location>
</feature>
<comment type="caution">
    <text evidence="8">The sequence shown here is derived from an EMBL/GenBank/DDBJ whole genome shotgun (WGS) entry which is preliminary data.</text>
</comment>
<sequence>MSEEPKKEANFPEVISAGWGPDQDLYVSFTDCRLERYVCKDGMQLTDEAQLSSHVKFLTGKNRVLAMSYDLGGNKGQFYRGEKIKPTMVTPKDHHGEALEEMQKAFRVSFSDDGKKAAWVQAGAVKFRPDLSDGSPPCWTVVDVTCDTAAHGSLGPILFSPDGSQLAVVFGLTLLIGPATTEEEFDNHRVAIQILEPQPFSFSFARPNPPVQMVCAAFHPRGTEMALGCNTCQVILVNVKTKKEESESSRAMMATLSPDTGTMFQPPSTIEDCRDSSPKLDVVDVITHAPRHAPRVMLASSMGPLLQHLATRCAHGYYTAKKHDLSQSTVHACRLFADLHQHRSWVLQSLSRADDTPSLPTSHASSAATRRAETSTVSLTSANRSPALSNASDTLRPDHVKLRVWSPTGRQSFSIPQTTLNDLEKQIVRRPNHDLGCGLDASICVDNQDWSAYKVGFPLDDDYVSANDEVMECPAERTDFSCLGNEFAFWLCIAMTSFLTEYLVSGFAMELPRLLEHGLRLEDSSGATYWPGSLLTMTMSAGLLIFARVSDMYTGYLMFLGGIAWLTVWTLIPGFCHGLTMLNTSRAMQGVAIAAFTPAAFSLIGNFYPEGKRRNFVIGVYSGSAPLGCFGGFLTASALPSAKLSWFFRVAAIVAAVTFAVAILVTPRPVARKRVPDLHMDFVGAGWITCGLLLVSYALSAAPYQDGHVAGDSSFTSPAVLCSLSAGMTCLAVALRYEGWVAKCPLLPFEFFRPRNVLPLTLASLFFYATFGVWLYNSARYILLTSTTDGDTGPSGITLALWYTPTAVGGTVLCIVGGSLIHLIPTMAVIAVSAVAWVAAPLLFALAPLPLPYWTYVMPSMLCATMGIDLTFTVSVVFLSSVQPARYQGLVGAVCSSLFGLGVSFALAISGLIMDHHSDSHSAADEVEHTAYEATFFYATGSAFIGLLICLLFLRISLCSRTMVVTEDPFLQLPRPLRP</sequence>
<evidence type="ECO:0000313" key="8">
    <source>
        <dbReference type="EMBL" id="KAK5162823.1"/>
    </source>
</evidence>
<feature type="transmembrane region" description="Helical" evidence="6">
    <location>
        <begin position="556"/>
        <end position="575"/>
    </location>
</feature>
<keyword evidence="3 6" id="KW-1133">Transmembrane helix</keyword>
<dbReference type="Gene3D" id="1.20.1250.20">
    <property type="entry name" value="MFS general substrate transporter like domains"/>
    <property type="match status" value="2"/>
</dbReference>
<feature type="transmembrane region" description="Helical" evidence="6">
    <location>
        <begin position="718"/>
        <end position="737"/>
    </location>
</feature>